<sequence length="72" mass="8489">MPISAKQLNLCDISSEFDKFFHQDQNNLLSLLNQHIDITPFIPFSFYQKYYSSLGTNRDYSLEAMLYAFILK</sequence>
<dbReference type="EMBL" id="FQZV01000019">
    <property type="protein sequence ID" value="SHJ28599.1"/>
    <property type="molecule type" value="Genomic_DNA"/>
</dbReference>
<protein>
    <recommendedName>
        <fullName evidence="3">Transposase domain</fullName>
    </recommendedName>
</protein>
<keyword evidence="2" id="KW-1185">Reference proteome</keyword>
<dbReference type="AlphaFoldDB" id="A0A1M6I288"/>
<name>A0A1M6I288_9FIRM</name>
<evidence type="ECO:0008006" key="3">
    <source>
        <dbReference type="Google" id="ProtNLM"/>
    </source>
</evidence>
<dbReference type="Proteomes" id="UP000184536">
    <property type="component" value="Unassembled WGS sequence"/>
</dbReference>
<proteinExistence type="predicted"/>
<feature type="non-terminal residue" evidence="1">
    <location>
        <position position="72"/>
    </location>
</feature>
<accession>A0A1M6I288</accession>
<organism evidence="1 2">
    <name type="scientific">Geosporobacter subterraneus DSM 17957</name>
    <dbReference type="NCBI Taxonomy" id="1121919"/>
    <lineage>
        <taxon>Bacteria</taxon>
        <taxon>Bacillati</taxon>
        <taxon>Bacillota</taxon>
        <taxon>Clostridia</taxon>
        <taxon>Peptostreptococcales</taxon>
        <taxon>Thermotaleaceae</taxon>
        <taxon>Geosporobacter</taxon>
    </lineage>
</organism>
<evidence type="ECO:0000313" key="1">
    <source>
        <dbReference type="EMBL" id="SHJ28599.1"/>
    </source>
</evidence>
<gene>
    <name evidence="1" type="ORF">SAMN02745975_01722</name>
</gene>
<evidence type="ECO:0000313" key="2">
    <source>
        <dbReference type="Proteomes" id="UP000184536"/>
    </source>
</evidence>
<reference evidence="2" key="1">
    <citation type="submission" date="2016-11" db="EMBL/GenBank/DDBJ databases">
        <authorList>
            <person name="Varghese N."/>
            <person name="Submissions S."/>
        </authorList>
    </citation>
    <scope>NUCLEOTIDE SEQUENCE [LARGE SCALE GENOMIC DNA]</scope>
    <source>
        <strain evidence="2">DSM 17957</strain>
    </source>
</reference>